<sequence>MKSLTAVALLALASGAAAADKPSEVPHYGRSPAVYPTPSGNGKTSRAWTNAYRKATALVSKMTLEEKVNVTRGFPGQCVGNTGAVPRLGVPPICFADGPAGLRGQEFVSAFPAGIHLAATFDAELMYDYGQALGREFRDRGVHMALGPVSGPLGRIARGGRNWEGLSNDPYLAGVGMGQVTRGMQDSGVVATPKHWLLNEQEFRRRESNMGEAVSSNVDDRAIHELYVWPFMDSLAHGAGSVMCSYQRANQSYGCQNSKLLNGILKTELGFEGFVVSDWDAQMGGVASANAGMDVVMPRGGFWGDNLTEAVKNGSVASTRLDDMATRLFSAWYLLEQQYDYPQQSIWNNRQKHFRVDAQRDHAKLIRKIGAAGTVLVKNVNKTLPFNKDTRFLAIYGYDATVKAVPWDNRDRYGGGYEVNFLWNTFNGTLITSGGSGGNTPPYVVSPFQAIQERISANAGVLRWDFYSESPATYYDNAEACLVFINAYASESFDRPSLTDAHSDRLVNNIARNCASTIVVVHSAGIRTVDAWVDHPNVTAVIFAGLPGQESGHALADVLWGDVNPAGRLPYTVARKEEDYGKLLNSSAELSFFPDDDFEEGLYIDYRAFDRDGIEPRFAFGFGLSYTDFAYSGLEAAVVPTPEGAVPAELPDPAVPVVQGGHPELWDTVALVRATVRNSGDVEGVETAQLYVGVPGGDSPVRQLRGIKRVGPLSPGEARPIAFELTRRDLSVWDVVAQQWRVRRGEYKIYVGASSRDLRLNGTLVI</sequence>
<keyword evidence="9" id="KW-0325">Glycoprotein</keyword>
<dbReference type="EMBL" id="GL876966">
    <property type="protein sequence ID" value="KLU82509.1"/>
    <property type="molecule type" value="Genomic_DNA"/>
</dbReference>
<dbReference type="InterPro" id="IPR036881">
    <property type="entry name" value="Glyco_hydro_3_C_sf"/>
</dbReference>
<keyword evidence="19" id="KW-1185">Reference proteome</keyword>
<dbReference type="InterPro" id="IPR002772">
    <property type="entry name" value="Glyco_hydro_3_C"/>
</dbReference>
<evidence type="ECO:0000313" key="18">
    <source>
        <dbReference type="EnsemblFungi" id="MAPG_01581T0"/>
    </source>
</evidence>
<evidence type="ECO:0000256" key="11">
    <source>
        <dbReference type="ARBA" id="ARBA00023295"/>
    </source>
</evidence>
<dbReference type="GO" id="GO:0005576">
    <property type="term" value="C:extracellular region"/>
    <property type="evidence" value="ECO:0007669"/>
    <property type="project" value="UniProtKB-SubCell"/>
</dbReference>
<dbReference type="AlphaFoldDB" id="A0A0C4DP30"/>
<reference evidence="18" key="5">
    <citation type="submission" date="2015-06" db="UniProtKB">
        <authorList>
            <consortium name="EnsemblFungi"/>
        </authorList>
    </citation>
    <scope>IDENTIFICATION</scope>
    <source>
        <strain evidence="18">ATCC 64411</strain>
    </source>
</reference>
<evidence type="ECO:0000313" key="17">
    <source>
        <dbReference type="EMBL" id="KLU82509.1"/>
    </source>
</evidence>
<dbReference type="OMA" id="PIVQGGH"/>
<dbReference type="Proteomes" id="UP000011715">
    <property type="component" value="Unassembled WGS sequence"/>
</dbReference>
<name>A0A0C4DP30_MAGP6</name>
<keyword evidence="6 15" id="KW-0732">Signal</keyword>
<evidence type="ECO:0000256" key="6">
    <source>
        <dbReference type="ARBA" id="ARBA00022729"/>
    </source>
</evidence>
<reference evidence="17" key="2">
    <citation type="submission" date="2010-05" db="EMBL/GenBank/DDBJ databases">
        <title>The Genome Sequence of Magnaporthe poae strain ATCC 64411.</title>
        <authorList>
            <consortium name="The Broad Institute Genome Sequencing Platform"/>
            <consortium name="Broad Institute Genome Sequencing Center for Infectious Disease"/>
            <person name="Ma L.-J."/>
            <person name="Dead R."/>
            <person name="Young S."/>
            <person name="Zeng Q."/>
            <person name="Koehrsen M."/>
            <person name="Alvarado L."/>
            <person name="Berlin A."/>
            <person name="Chapman S.B."/>
            <person name="Chen Z."/>
            <person name="Freedman E."/>
            <person name="Gellesch M."/>
            <person name="Goldberg J."/>
            <person name="Griggs A."/>
            <person name="Gujja S."/>
            <person name="Heilman E.R."/>
            <person name="Heiman D."/>
            <person name="Hepburn T."/>
            <person name="Howarth C."/>
            <person name="Jen D."/>
            <person name="Larson L."/>
            <person name="Mehta T."/>
            <person name="Neiman D."/>
            <person name="Pearson M."/>
            <person name="Roberts A."/>
            <person name="Saif S."/>
            <person name="Shea T."/>
            <person name="Shenoy N."/>
            <person name="Sisk P."/>
            <person name="Stolte C."/>
            <person name="Sykes S."/>
            <person name="Walk T."/>
            <person name="White J."/>
            <person name="Yandava C."/>
            <person name="Haas B."/>
            <person name="Nusbaum C."/>
            <person name="Birren B."/>
        </authorList>
    </citation>
    <scope>NUCLEOTIDE SEQUENCE</scope>
    <source>
        <strain evidence="17">ATCC 64411</strain>
    </source>
</reference>
<dbReference type="Pfam" id="PF00933">
    <property type="entry name" value="Glyco_hydro_3"/>
    <property type="match status" value="1"/>
</dbReference>
<reference evidence="18" key="4">
    <citation type="journal article" date="2015" name="G3 (Bethesda)">
        <title>Genome sequences of three phytopathogenic species of the Magnaporthaceae family of fungi.</title>
        <authorList>
            <person name="Okagaki L.H."/>
            <person name="Nunes C.C."/>
            <person name="Sailsbery J."/>
            <person name="Clay B."/>
            <person name="Brown D."/>
            <person name="John T."/>
            <person name="Oh Y."/>
            <person name="Young N."/>
            <person name="Fitzgerald M."/>
            <person name="Haas B.J."/>
            <person name="Zeng Q."/>
            <person name="Young S."/>
            <person name="Adiconis X."/>
            <person name="Fan L."/>
            <person name="Levin J.Z."/>
            <person name="Mitchell T.K."/>
            <person name="Okubara P.A."/>
            <person name="Farman M.L."/>
            <person name="Kohn L.M."/>
            <person name="Birren B."/>
            <person name="Ma L.-J."/>
            <person name="Dean R.A."/>
        </authorList>
    </citation>
    <scope>NUCLEOTIDE SEQUENCE</scope>
    <source>
        <strain evidence="18">ATCC 64411 / 73-15</strain>
    </source>
</reference>
<comment type="subcellular location">
    <subcellularLocation>
        <location evidence="2">Secreted</location>
    </subcellularLocation>
</comment>
<feature type="domain" description="Fibronectin type III-like" evidence="16">
    <location>
        <begin position="686"/>
        <end position="755"/>
    </location>
</feature>
<evidence type="ECO:0000256" key="1">
    <source>
        <dbReference type="ARBA" id="ARBA00000448"/>
    </source>
</evidence>
<dbReference type="Pfam" id="PF14310">
    <property type="entry name" value="Fn3-like"/>
    <property type="match status" value="1"/>
</dbReference>
<feature type="region of interest" description="Disordered" evidence="14">
    <location>
        <begin position="21"/>
        <end position="41"/>
    </location>
</feature>
<dbReference type="PANTHER" id="PTHR42715">
    <property type="entry name" value="BETA-GLUCOSIDASE"/>
    <property type="match status" value="1"/>
</dbReference>
<dbReference type="InterPro" id="IPR017853">
    <property type="entry name" value="GH"/>
</dbReference>
<reference evidence="17" key="3">
    <citation type="submission" date="2011-03" db="EMBL/GenBank/DDBJ databases">
        <title>Annotation of Magnaporthe poae ATCC 64411.</title>
        <authorList>
            <person name="Ma L.-J."/>
            <person name="Dead R."/>
            <person name="Young S.K."/>
            <person name="Zeng Q."/>
            <person name="Gargeya S."/>
            <person name="Fitzgerald M."/>
            <person name="Haas B."/>
            <person name="Abouelleil A."/>
            <person name="Alvarado L."/>
            <person name="Arachchi H.M."/>
            <person name="Berlin A."/>
            <person name="Brown A."/>
            <person name="Chapman S.B."/>
            <person name="Chen Z."/>
            <person name="Dunbar C."/>
            <person name="Freedman E."/>
            <person name="Gearin G."/>
            <person name="Gellesch M."/>
            <person name="Goldberg J."/>
            <person name="Griggs A."/>
            <person name="Gujja S."/>
            <person name="Heiman D."/>
            <person name="Howarth C."/>
            <person name="Larson L."/>
            <person name="Lui A."/>
            <person name="MacDonald P.J.P."/>
            <person name="Mehta T."/>
            <person name="Montmayeur A."/>
            <person name="Murphy C."/>
            <person name="Neiman D."/>
            <person name="Pearson M."/>
            <person name="Priest M."/>
            <person name="Roberts A."/>
            <person name="Saif S."/>
            <person name="Shea T."/>
            <person name="Shenoy N."/>
            <person name="Sisk P."/>
            <person name="Stolte C."/>
            <person name="Sykes S."/>
            <person name="Yandava C."/>
            <person name="Wortman J."/>
            <person name="Nusbaum C."/>
            <person name="Birren B."/>
        </authorList>
    </citation>
    <scope>NUCLEOTIDE SEQUENCE</scope>
    <source>
        <strain evidence="17">ATCC 64411</strain>
    </source>
</reference>
<dbReference type="EC" id="3.2.1.21" evidence="13"/>
<comment type="similarity">
    <text evidence="4 13">Belongs to the glycosyl hydrolase 3 family.</text>
</comment>
<comment type="pathway">
    <text evidence="3 13">Glycan metabolism; cellulose degradation.</text>
</comment>
<evidence type="ECO:0000256" key="8">
    <source>
        <dbReference type="ARBA" id="ARBA00023001"/>
    </source>
</evidence>
<dbReference type="GO" id="GO:0030245">
    <property type="term" value="P:cellulose catabolic process"/>
    <property type="evidence" value="ECO:0007669"/>
    <property type="project" value="UniProtKB-UniPathway"/>
</dbReference>
<dbReference type="PRINTS" id="PR00133">
    <property type="entry name" value="GLHYDRLASE3"/>
</dbReference>
<dbReference type="InterPro" id="IPR036962">
    <property type="entry name" value="Glyco_hydro_3_N_sf"/>
</dbReference>
<protein>
    <recommendedName>
        <fullName evidence="13">beta-glucosidase</fullName>
        <ecNumber evidence="13">3.2.1.21</ecNumber>
    </recommendedName>
</protein>
<evidence type="ECO:0000256" key="12">
    <source>
        <dbReference type="ARBA" id="ARBA00023326"/>
    </source>
</evidence>
<dbReference type="OrthoDB" id="416222at2759"/>
<keyword evidence="11 13" id="KW-0326">Glycosidase</keyword>
<dbReference type="EMBL" id="ADBL01000383">
    <property type="status" value="NOT_ANNOTATED_CDS"/>
    <property type="molecule type" value="Genomic_DNA"/>
</dbReference>
<dbReference type="GO" id="GO:0008422">
    <property type="term" value="F:beta-glucosidase activity"/>
    <property type="evidence" value="ECO:0007669"/>
    <property type="project" value="UniProtKB-EC"/>
</dbReference>
<evidence type="ECO:0000256" key="10">
    <source>
        <dbReference type="ARBA" id="ARBA00023277"/>
    </source>
</evidence>
<dbReference type="STRING" id="644358.A0A0C4DP30"/>
<evidence type="ECO:0000256" key="13">
    <source>
        <dbReference type="RuleBase" id="RU361161"/>
    </source>
</evidence>
<keyword evidence="8" id="KW-0136">Cellulose degradation</keyword>
<keyword evidence="10 13" id="KW-0119">Carbohydrate metabolism</keyword>
<feature type="signal peptide" evidence="15">
    <location>
        <begin position="1"/>
        <end position="18"/>
    </location>
</feature>
<dbReference type="EnsemblFungi" id="MAPG_01581T0">
    <property type="protein sequence ID" value="MAPG_01581T0"/>
    <property type="gene ID" value="MAPG_01581"/>
</dbReference>
<evidence type="ECO:0000256" key="14">
    <source>
        <dbReference type="SAM" id="MobiDB-lite"/>
    </source>
</evidence>
<dbReference type="eggNOG" id="ENOG502QR4D">
    <property type="taxonomic scope" value="Eukaryota"/>
</dbReference>
<dbReference type="InterPro" id="IPR026891">
    <property type="entry name" value="Fn3-like"/>
</dbReference>
<dbReference type="Pfam" id="PF01915">
    <property type="entry name" value="Glyco_hydro_3_C"/>
    <property type="match status" value="1"/>
</dbReference>
<dbReference type="Gene3D" id="2.60.40.10">
    <property type="entry name" value="Immunoglobulins"/>
    <property type="match status" value="1"/>
</dbReference>
<evidence type="ECO:0000256" key="5">
    <source>
        <dbReference type="ARBA" id="ARBA00022525"/>
    </source>
</evidence>
<dbReference type="InterPro" id="IPR019800">
    <property type="entry name" value="Glyco_hydro_3_AS"/>
</dbReference>
<evidence type="ECO:0000259" key="16">
    <source>
        <dbReference type="SMART" id="SM01217"/>
    </source>
</evidence>
<dbReference type="SMART" id="SM01217">
    <property type="entry name" value="Fn3_like"/>
    <property type="match status" value="1"/>
</dbReference>
<dbReference type="PROSITE" id="PS00775">
    <property type="entry name" value="GLYCOSYL_HYDROL_F3"/>
    <property type="match status" value="1"/>
</dbReference>
<evidence type="ECO:0000256" key="9">
    <source>
        <dbReference type="ARBA" id="ARBA00023180"/>
    </source>
</evidence>
<dbReference type="VEuPathDB" id="FungiDB:MAPG_01581"/>
<dbReference type="InterPro" id="IPR050288">
    <property type="entry name" value="Cellulose_deg_GH3"/>
</dbReference>
<reference evidence="19" key="1">
    <citation type="submission" date="2010-05" db="EMBL/GenBank/DDBJ databases">
        <title>The genome sequence of Magnaporthe poae strain ATCC 64411.</title>
        <authorList>
            <person name="Ma L.-J."/>
            <person name="Dead R."/>
            <person name="Young S."/>
            <person name="Zeng Q."/>
            <person name="Koehrsen M."/>
            <person name="Alvarado L."/>
            <person name="Berlin A."/>
            <person name="Chapman S.B."/>
            <person name="Chen Z."/>
            <person name="Freedman E."/>
            <person name="Gellesch M."/>
            <person name="Goldberg J."/>
            <person name="Griggs A."/>
            <person name="Gujja S."/>
            <person name="Heilman E.R."/>
            <person name="Heiman D."/>
            <person name="Hepburn T."/>
            <person name="Howarth C."/>
            <person name="Jen D."/>
            <person name="Larson L."/>
            <person name="Mehta T."/>
            <person name="Neiman D."/>
            <person name="Pearson M."/>
            <person name="Roberts A."/>
            <person name="Saif S."/>
            <person name="Shea T."/>
            <person name="Shenoy N."/>
            <person name="Sisk P."/>
            <person name="Stolte C."/>
            <person name="Sykes S."/>
            <person name="Walk T."/>
            <person name="White J."/>
            <person name="Yandava C."/>
            <person name="Haas B."/>
            <person name="Nusbaum C."/>
            <person name="Birren B."/>
        </authorList>
    </citation>
    <scope>NUCLEOTIDE SEQUENCE [LARGE SCALE GENOMIC DNA]</scope>
    <source>
        <strain evidence="19">ATCC 64411 / 73-15</strain>
    </source>
</reference>
<dbReference type="PANTHER" id="PTHR42715:SF5">
    <property type="entry name" value="BETA-GLUCOSIDASE M-RELATED"/>
    <property type="match status" value="1"/>
</dbReference>
<evidence type="ECO:0000256" key="4">
    <source>
        <dbReference type="ARBA" id="ARBA00005336"/>
    </source>
</evidence>
<evidence type="ECO:0000256" key="7">
    <source>
        <dbReference type="ARBA" id="ARBA00022801"/>
    </source>
</evidence>
<proteinExistence type="inferred from homology"/>
<dbReference type="UniPathway" id="UPA00696"/>
<dbReference type="SUPFAM" id="SSF51445">
    <property type="entry name" value="(Trans)glycosidases"/>
    <property type="match status" value="1"/>
</dbReference>
<dbReference type="InterPro" id="IPR013783">
    <property type="entry name" value="Ig-like_fold"/>
</dbReference>
<dbReference type="FunFam" id="3.20.20.300:FF:000002">
    <property type="entry name" value="Probable beta-glucosidase"/>
    <property type="match status" value="1"/>
</dbReference>
<dbReference type="Gene3D" id="3.40.50.1700">
    <property type="entry name" value="Glycoside hydrolase family 3 C-terminal domain"/>
    <property type="match status" value="1"/>
</dbReference>
<dbReference type="SUPFAM" id="SSF52279">
    <property type="entry name" value="Beta-D-glucan exohydrolase, C-terminal domain"/>
    <property type="match status" value="1"/>
</dbReference>
<evidence type="ECO:0000256" key="3">
    <source>
        <dbReference type="ARBA" id="ARBA00004987"/>
    </source>
</evidence>
<evidence type="ECO:0000256" key="2">
    <source>
        <dbReference type="ARBA" id="ARBA00004613"/>
    </source>
</evidence>
<keyword evidence="12 13" id="KW-0624">Polysaccharide degradation</keyword>
<evidence type="ECO:0000256" key="15">
    <source>
        <dbReference type="SAM" id="SignalP"/>
    </source>
</evidence>
<accession>A0A0C4DP30</accession>
<dbReference type="InterPro" id="IPR001764">
    <property type="entry name" value="Glyco_hydro_3_N"/>
</dbReference>
<evidence type="ECO:0000313" key="19">
    <source>
        <dbReference type="Proteomes" id="UP000011715"/>
    </source>
</evidence>
<keyword evidence="5" id="KW-0964">Secreted</keyword>
<organism evidence="18 19">
    <name type="scientific">Magnaporthiopsis poae (strain ATCC 64411 / 73-15)</name>
    <name type="common">Kentucky bluegrass fungus</name>
    <name type="synonym">Magnaporthe poae</name>
    <dbReference type="NCBI Taxonomy" id="644358"/>
    <lineage>
        <taxon>Eukaryota</taxon>
        <taxon>Fungi</taxon>
        <taxon>Dikarya</taxon>
        <taxon>Ascomycota</taxon>
        <taxon>Pezizomycotina</taxon>
        <taxon>Sordariomycetes</taxon>
        <taxon>Sordariomycetidae</taxon>
        <taxon>Magnaporthales</taxon>
        <taxon>Magnaporthaceae</taxon>
        <taxon>Magnaporthiopsis</taxon>
    </lineage>
</organism>
<keyword evidence="7 13" id="KW-0378">Hydrolase</keyword>
<comment type="catalytic activity">
    <reaction evidence="1 13">
        <text>Hydrolysis of terminal, non-reducing beta-D-glucosyl residues with release of beta-D-glucose.</text>
        <dbReference type="EC" id="3.2.1.21"/>
    </reaction>
</comment>
<feature type="chain" id="PRO_5007392875" description="beta-glucosidase" evidence="15">
    <location>
        <begin position="19"/>
        <end position="766"/>
    </location>
</feature>
<dbReference type="Gene3D" id="3.20.20.300">
    <property type="entry name" value="Glycoside hydrolase, family 3, N-terminal domain"/>
    <property type="match status" value="1"/>
</dbReference>
<gene>
    <name evidence="17" type="ORF">MAPG_01581</name>
</gene>